<evidence type="ECO:0000256" key="3">
    <source>
        <dbReference type="ARBA" id="ARBA00022806"/>
    </source>
</evidence>
<dbReference type="CDD" id="cd17990">
    <property type="entry name" value="DEXHc_HrpB"/>
    <property type="match status" value="1"/>
</dbReference>
<dbReference type="Pfam" id="PF04408">
    <property type="entry name" value="WHD_HA2"/>
    <property type="match status" value="1"/>
</dbReference>
<evidence type="ECO:0000259" key="5">
    <source>
        <dbReference type="PROSITE" id="PS51192"/>
    </source>
</evidence>
<dbReference type="PROSITE" id="PS51194">
    <property type="entry name" value="HELICASE_CTER"/>
    <property type="match status" value="1"/>
</dbReference>
<dbReference type="Gene3D" id="1.20.120.1080">
    <property type="match status" value="1"/>
</dbReference>
<evidence type="ECO:0000256" key="1">
    <source>
        <dbReference type="ARBA" id="ARBA00022741"/>
    </source>
</evidence>
<keyword evidence="3 7" id="KW-0347">Helicase</keyword>
<name>A0ABW3ZMU3_9RHOB</name>
<dbReference type="SMART" id="SM00490">
    <property type="entry name" value="HELICc"/>
    <property type="match status" value="1"/>
</dbReference>
<evidence type="ECO:0000313" key="8">
    <source>
        <dbReference type="Proteomes" id="UP001597135"/>
    </source>
</evidence>
<evidence type="ECO:0000313" key="7">
    <source>
        <dbReference type="EMBL" id="MFD1344471.1"/>
    </source>
</evidence>
<feature type="domain" description="Helicase ATP-binding" evidence="5">
    <location>
        <begin position="14"/>
        <end position="177"/>
    </location>
</feature>
<dbReference type="InterPro" id="IPR048333">
    <property type="entry name" value="HA2_WH"/>
</dbReference>
<proteinExistence type="predicted"/>
<dbReference type="PANTHER" id="PTHR43519:SF1">
    <property type="entry name" value="ATP-DEPENDENT RNA HELICASE HRPB"/>
    <property type="match status" value="1"/>
</dbReference>
<dbReference type="EC" id="3.6.4.13" evidence="7"/>
<dbReference type="GO" id="GO:0003724">
    <property type="term" value="F:RNA helicase activity"/>
    <property type="evidence" value="ECO:0007669"/>
    <property type="project" value="UniProtKB-EC"/>
</dbReference>
<protein>
    <submittedName>
        <fullName evidence="7">ATP-dependent helicase HrpB</fullName>
        <ecNumber evidence="7">3.6.4.13</ecNumber>
    </submittedName>
</protein>
<dbReference type="GO" id="GO:0016787">
    <property type="term" value="F:hydrolase activity"/>
    <property type="evidence" value="ECO:0007669"/>
    <property type="project" value="UniProtKB-KW"/>
</dbReference>
<evidence type="ECO:0000259" key="6">
    <source>
        <dbReference type="PROSITE" id="PS51194"/>
    </source>
</evidence>
<dbReference type="InterPro" id="IPR027417">
    <property type="entry name" value="P-loop_NTPase"/>
</dbReference>
<reference evidence="8" key="1">
    <citation type="journal article" date="2019" name="Int. J. Syst. Evol. Microbiol.">
        <title>The Global Catalogue of Microorganisms (GCM) 10K type strain sequencing project: providing services to taxonomists for standard genome sequencing and annotation.</title>
        <authorList>
            <consortium name="The Broad Institute Genomics Platform"/>
            <consortium name="The Broad Institute Genome Sequencing Center for Infectious Disease"/>
            <person name="Wu L."/>
            <person name="Ma J."/>
        </authorList>
    </citation>
    <scope>NUCLEOTIDE SEQUENCE [LARGE SCALE GENOMIC DNA]</scope>
    <source>
        <strain evidence="8">CCUG 62953</strain>
    </source>
</reference>
<comment type="caution">
    <text evidence="7">The sequence shown here is derived from an EMBL/GenBank/DDBJ whole genome shotgun (WGS) entry which is preliminary data.</text>
</comment>
<dbReference type="EMBL" id="JBHTMU010000052">
    <property type="protein sequence ID" value="MFD1344471.1"/>
    <property type="molecule type" value="Genomic_DNA"/>
</dbReference>
<dbReference type="InterPro" id="IPR010225">
    <property type="entry name" value="HrpB"/>
</dbReference>
<dbReference type="Proteomes" id="UP001597135">
    <property type="component" value="Unassembled WGS sequence"/>
</dbReference>
<feature type="non-terminal residue" evidence="7">
    <location>
        <position position="426"/>
    </location>
</feature>
<sequence length="426" mass="45328">MTGLPIDPALPELLAALGAHRRAVLEAPPGAGKTTRVPLALLESGLCDGTILMLEPRRLAARAAAERLAETLGEAPGDTVGYRMRGEAKVSARTRIEVVTEGILTRRLQSDPELKGVSAVLFDEFHERSLNADLGLALCLDIAGALRDDLILLPMSATLDAGPLAALMDAPRVTAEGRAFPVETRWLDRPRPKTQTFEDGLADLVRAAHDATQGGILVFLPGEGEIRRLAARLEGTLPATTHLRPLFGAMDIAEQRAAIRPETSGRKLVLATNIAETSLTIEDIRVVVDGGLARRARFDPGSGMSRLVTDRVTRAEATQRAGRAGRVAPGVAFRFWTRGEEGALVSHPPAEIEAADLAGLALELAAWGAGPGDLPFLTAPNPGAYAEAQALLRALGALDRENRITPHGRALTRLPLHPRLAHMLSV</sequence>
<dbReference type="PROSITE" id="PS51192">
    <property type="entry name" value="HELICASE_ATP_BIND_1"/>
    <property type="match status" value="1"/>
</dbReference>
<accession>A0ABW3ZMU3</accession>
<feature type="domain" description="Helicase C-terminal" evidence="6">
    <location>
        <begin position="200"/>
        <end position="368"/>
    </location>
</feature>
<gene>
    <name evidence="7" type="primary">hrpB</name>
    <name evidence="7" type="ORF">ACFQ4E_18720</name>
</gene>
<dbReference type="PANTHER" id="PTHR43519">
    <property type="entry name" value="ATP-DEPENDENT RNA HELICASE HRPB"/>
    <property type="match status" value="1"/>
</dbReference>
<dbReference type="InterPro" id="IPR049614">
    <property type="entry name" value="HrpB_DEXH"/>
</dbReference>
<dbReference type="Pfam" id="PF00271">
    <property type="entry name" value="Helicase_C"/>
    <property type="match status" value="1"/>
</dbReference>
<dbReference type="RefSeq" id="WP_386806052.1">
    <property type="nucleotide sequence ID" value="NZ_JBHTMU010000052.1"/>
</dbReference>
<dbReference type="Gene3D" id="3.40.50.300">
    <property type="entry name" value="P-loop containing nucleotide triphosphate hydrolases"/>
    <property type="match status" value="2"/>
</dbReference>
<dbReference type="CDD" id="cd18791">
    <property type="entry name" value="SF2_C_RHA"/>
    <property type="match status" value="1"/>
</dbReference>
<dbReference type="NCBIfam" id="TIGR01970">
    <property type="entry name" value="DEAH_box_HrpB"/>
    <property type="match status" value="1"/>
</dbReference>
<dbReference type="InterPro" id="IPR011545">
    <property type="entry name" value="DEAD/DEAH_box_helicase_dom"/>
</dbReference>
<keyword evidence="4" id="KW-0067">ATP-binding</keyword>
<dbReference type="InterPro" id="IPR014001">
    <property type="entry name" value="Helicase_ATP-bd"/>
</dbReference>
<keyword evidence="8" id="KW-1185">Reference proteome</keyword>
<dbReference type="SMART" id="SM00487">
    <property type="entry name" value="DEXDc"/>
    <property type="match status" value="1"/>
</dbReference>
<evidence type="ECO:0000256" key="4">
    <source>
        <dbReference type="ARBA" id="ARBA00022840"/>
    </source>
</evidence>
<dbReference type="Pfam" id="PF00270">
    <property type="entry name" value="DEAD"/>
    <property type="match status" value="1"/>
</dbReference>
<evidence type="ECO:0000256" key="2">
    <source>
        <dbReference type="ARBA" id="ARBA00022801"/>
    </source>
</evidence>
<dbReference type="InterPro" id="IPR001650">
    <property type="entry name" value="Helicase_C-like"/>
</dbReference>
<organism evidence="7 8">
    <name type="scientific">Litorisediminicola beolgyonensis</name>
    <dbReference type="NCBI Taxonomy" id="1173614"/>
    <lineage>
        <taxon>Bacteria</taxon>
        <taxon>Pseudomonadati</taxon>
        <taxon>Pseudomonadota</taxon>
        <taxon>Alphaproteobacteria</taxon>
        <taxon>Rhodobacterales</taxon>
        <taxon>Paracoccaceae</taxon>
        <taxon>Litorisediminicola</taxon>
    </lineage>
</organism>
<keyword evidence="1" id="KW-0547">Nucleotide-binding</keyword>
<keyword evidence="2 7" id="KW-0378">Hydrolase</keyword>
<dbReference type="SUPFAM" id="SSF52540">
    <property type="entry name" value="P-loop containing nucleoside triphosphate hydrolases"/>
    <property type="match status" value="1"/>
</dbReference>